<evidence type="ECO:0000259" key="3">
    <source>
        <dbReference type="Pfam" id="PF00561"/>
    </source>
</evidence>
<protein>
    <submittedName>
        <fullName evidence="4">Epoxide hydrolase</fullName>
    </submittedName>
</protein>
<dbReference type="Gene3D" id="3.40.50.1820">
    <property type="entry name" value="alpha/beta hydrolase"/>
    <property type="match status" value="1"/>
</dbReference>
<comment type="caution">
    <text evidence="4">The sequence shown here is derived from an EMBL/GenBank/DDBJ whole genome shotgun (WGS) entry which is preliminary data.</text>
</comment>
<keyword evidence="5" id="KW-1185">Reference proteome</keyword>
<accession>A0ABR1QY49</accession>
<dbReference type="Pfam" id="PF00561">
    <property type="entry name" value="Abhydrolase_1"/>
    <property type="match status" value="1"/>
</dbReference>
<dbReference type="EMBL" id="JAQQWE010000001">
    <property type="protein sequence ID" value="KAK7967583.1"/>
    <property type="molecule type" value="Genomic_DNA"/>
</dbReference>
<evidence type="ECO:0000256" key="1">
    <source>
        <dbReference type="ARBA" id="ARBA00022801"/>
    </source>
</evidence>
<evidence type="ECO:0000313" key="4">
    <source>
        <dbReference type="EMBL" id="KAK7967583.1"/>
    </source>
</evidence>
<evidence type="ECO:0000313" key="5">
    <source>
        <dbReference type="Proteomes" id="UP001391051"/>
    </source>
</evidence>
<keyword evidence="1 4" id="KW-0378">Hydrolase</keyword>
<gene>
    <name evidence="4" type="ORF">PG986_001860</name>
</gene>
<dbReference type="RefSeq" id="XP_066706975.1">
    <property type="nucleotide sequence ID" value="XM_066838082.1"/>
</dbReference>
<reference evidence="4 5" key="1">
    <citation type="submission" date="2023-01" db="EMBL/GenBank/DDBJ databases">
        <title>Analysis of 21 Apiospora genomes using comparative genomics revels a genus with tremendous synthesis potential of carbohydrate active enzymes and secondary metabolites.</title>
        <authorList>
            <person name="Sorensen T."/>
        </authorList>
    </citation>
    <scope>NUCLEOTIDE SEQUENCE [LARGE SCALE GENOMIC DNA]</scope>
    <source>
        <strain evidence="4 5">CBS 24483</strain>
    </source>
</reference>
<name>A0ABR1QY49_9PEZI</name>
<feature type="domain" description="AB hydrolase-1" evidence="3">
    <location>
        <begin position="49"/>
        <end position="155"/>
    </location>
</feature>
<sequence>MAAPKQAYSTADALVPGDPRVQHLDAQIGPYTYHYMLATPPGPDAPRATILLVHGWPDLGMAWRYQVPYLAEKLRCRVIVPDMLGYGRTSAPADPAAYTLRNIATQMRALVAHVLGTDKETVILGGHDWGGAAVWRIAMWCPDLVRAVFSLNVPFSPPLRRLVEGEELAKRVPSFRYQLQLASPETERIVDASPARLRAFINAIYGGTVVSGGGGRGPPNKKSKFKFAFSTQTGVVESALDAGVGPASLMSPGMVDFYVREYGRHGLHGPTNWYRTRRRNFEDELPRFVPRGQGGGAEEGEWRCKCPAMVVMAEKDITLPPALADGTERWFEGPGGLRKEVVQGVGHWGMWQDPETVNGYIGSFVEDVLGGQLKGKL</sequence>
<evidence type="ECO:0000256" key="2">
    <source>
        <dbReference type="ARBA" id="ARBA00038334"/>
    </source>
</evidence>
<dbReference type="InterPro" id="IPR000639">
    <property type="entry name" value="Epox_hydrolase-like"/>
</dbReference>
<dbReference type="GeneID" id="92071144"/>
<comment type="similarity">
    <text evidence="2">Belongs to the AB hydrolase superfamily. Epoxide hydrolase family.</text>
</comment>
<dbReference type="PRINTS" id="PR00412">
    <property type="entry name" value="EPOXHYDRLASE"/>
</dbReference>
<dbReference type="PANTHER" id="PTHR43329">
    <property type="entry name" value="EPOXIDE HYDROLASE"/>
    <property type="match status" value="1"/>
</dbReference>
<dbReference type="InterPro" id="IPR000073">
    <property type="entry name" value="AB_hydrolase_1"/>
</dbReference>
<proteinExistence type="inferred from homology"/>
<organism evidence="4 5">
    <name type="scientific">Apiospora aurea</name>
    <dbReference type="NCBI Taxonomy" id="335848"/>
    <lineage>
        <taxon>Eukaryota</taxon>
        <taxon>Fungi</taxon>
        <taxon>Dikarya</taxon>
        <taxon>Ascomycota</taxon>
        <taxon>Pezizomycotina</taxon>
        <taxon>Sordariomycetes</taxon>
        <taxon>Xylariomycetidae</taxon>
        <taxon>Amphisphaeriales</taxon>
        <taxon>Apiosporaceae</taxon>
        <taxon>Apiospora</taxon>
    </lineage>
</organism>
<dbReference type="SUPFAM" id="SSF53474">
    <property type="entry name" value="alpha/beta-Hydrolases"/>
    <property type="match status" value="1"/>
</dbReference>
<dbReference type="Proteomes" id="UP001391051">
    <property type="component" value="Unassembled WGS sequence"/>
</dbReference>
<dbReference type="InterPro" id="IPR029058">
    <property type="entry name" value="AB_hydrolase_fold"/>
</dbReference>
<dbReference type="GO" id="GO:0016787">
    <property type="term" value="F:hydrolase activity"/>
    <property type="evidence" value="ECO:0007669"/>
    <property type="project" value="UniProtKB-KW"/>
</dbReference>